<sequence length="127" mass="13616">MLLWFAITGAAEAAAAEQCNDSHEVITNAVRGDMIGKARFNGEVVTGLSLKGLCTSGIATRSGVAWIDWTQVDNIYPSGDNDNLTLQIPWGDKVDIVTFKGDPDVGRGIFMALGLLQLDCNTHAKFC</sequence>
<dbReference type="RefSeq" id="WP_422864574.1">
    <property type="nucleotide sequence ID" value="NZ_JAMSKV010000010.1"/>
</dbReference>
<keyword evidence="2" id="KW-1185">Reference proteome</keyword>
<protein>
    <submittedName>
        <fullName evidence="1">Uncharacterized protein</fullName>
    </submittedName>
</protein>
<evidence type="ECO:0000313" key="2">
    <source>
        <dbReference type="Proteomes" id="UP001524587"/>
    </source>
</evidence>
<accession>A0ABT1W880</accession>
<comment type="caution">
    <text evidence="1">The sequence shown here is derived from an EMBL/GenBank/DDBJ whole genome shotgun (WGS) entry which is preliminary data.</text>
</comment>
<name>A0ABT1W880_9PROT</name>
<dbReference type="EMBL" id="JAMSKV010000010">
    <property type="protein sequence ID" value="MCQ8279087.1"/>
    <property type="molecule type" value="Genomic_DNA"/>
</dbReference>
<evidence type="ECO:0000313" key="1">
    <source>
        <dbReference type="EMBL" id="MCQ8279087.1"/>
    </source>
</evidence>
<proteinExistence type="predicted"/>
<organism evidence="1 2">
    <name type="scientific">Endosaccharibacter trunci</name>
    <dbReference type="NCBI Taxonomy" id="2812733"/>
    <lineage>
        <taxon>Bacteria</taxon>
        <taxon>Pseudomonadati</taxon>
        <taxon>Pseudomonadota</taxon>
        <taxon>Alphaproteobacteria</taxon>
        <taxon>Acetobacterales</taxon>
        <taxon>Acetobacteraceae</taxon>
        <taxon>Endosaccharibacter</taxon>
    </lineage>
</organism>
<reference evidence="1 2" key="1">
    <citation type="submission" date="2022-06" db="EMBL/GenBank/DDBJ databases">
        <title>Endosaccharibacter gen. nov., sp. nov., endophytic bacteria isolated from sugarcane.</title>
        <authorList>
            <person name="Pitiwittayakul N."/>
            <person name="Yukphan P."/>
            <person name="Charoenyingcharoen P."/>
            <person name="Tanasupawat S."/>
        </authorList>
    </citation>
    <scope>NUCLEOTIDE SEQUENCE [LARGE SCALE GENOMIC DNA]</scope>
    <source>
        <strain evidence="1 2">KSS8</strain>
    </source>
</reference>
<gene>
    <name evidence="1" type="ORF">NFI95_11585</name>
</gene>
<dbReference type="Proteomes" id="UP001524587">
    <property type="component" value="Unassembled WGS sequence"/>
</dbReference>